<keyword evidence="3" id="KW-1185">Reference proteome</keyword>
<reference evidence="2" key="2">
    <citation type="submission" date="2018-02" db="UniProtKB">
        <authorList>
            <consortium name="EnsemblPlants"/>
        </authorList>
    </citation>
    <scope>IDENTIFICATION</scope>
    <source>
        <strain evidence="2">Williams 82</strain>
    </source>
</reference>
<dbReference type="InParanoid" id="K7M3A0"/>
<dbReference type="HOGENOM" id="CLU_2817489_0_0_1"/>
<dbReference type="SMR" id="K7M3A0"/>
<protein>
    <submittedName>
        <fullName evidence="1 2">Uncharacterized protein</fullName>
    </submittedName>
</protein>
<proteinExistence type="predicted"/>
<dbReference type="EMBL" id="CM000846">
    <property type="protein sequence ID" value="KRH22968.1"/>
    <property type="molecule type" value="Genomic_DNA"/>
</dbReference>
<accession>K7M3A0</accession>
<evidence type="ECO:0000313" key="3">
    <source>
        <dbReference type="Proteomes" id="UP000008827"/>
    </source>
</evidence>
<organism evidence="1">
    <name type="scientific">Glycine max</name>
    <name type="common">Soybean</name>
    <name type="synonym">Glycine hispida</name>
    <dbReference type="NCBI Taxonomy" id="3847"/>
    <lineage>
        <taxon>Eukaryota</taxon>
        <taxon>Viridiplantae</taxon>
        <taxon>Streptophyta</taxon>
        <taxon>Embryophyta</taxon>
        <taxon>Tracheophyta</taxon>
        <taxon>Spermatophyta</taxon>
        <taxon>Magnoliopsida</taxon>
        <taxon>eudicotyledons</taxon>
        <taxon>Gunneridae</taxon>
        <taxon>Pentapetalae</taxon>
        <taxon>rosids</taxon>
        <taxon>fabids</taxon>
        <taxon>Fabales</taxon>
        <taxon>Fabaceae</taxon>
        <taxon>Papilionoideae</taxon>
        <taxon>50 kb inversion clade</taxon>
        <taxon>NPAAA clade</taxon>
        <taxon>indigoferoid/millettioid clade</taxon>
        <taxon>Phaseoleae</taxon>
        <taxon>Glycine</taxon>
        <taxon>Glycine subgen. Soja</taxon>
    </lineage>
</organism>
<reference evidence="1" key="3">
    <citation type="submission" date="2018-07" db="EMBL/GenBank/DDBJ databases">
        <title>WGS assembly of Glycine max.</title>
        <authorList>
            <person name="Schmutz J."/>
            <person name="Cannon S."/>
            <person name="Schlueter J."/>
            <person name="Ma J."/>
            <person name="Mitros T."/>
            <person name="Nelson W."/>
            <person name="Hyten D."/>
            <person name="Song Q."/>
            <person name="Thelen J."/>
            <person name="Cheng J."/>
            <person name="Xu D."/>
            <person name="Hellsten U."/>
            <person name="May G."/>
            <person name="Yu Y."/>
            <person name="Sakurai T."/>
            <person name="Umezawa T."/>
            <person name="Bhattacharyya M."/>
            <person name="Sandhu D."/>
            <person name="Valliyodan B."/>
            <person name="Lindquist E."/>
            <person name="Peto M."/>
            <person name="Grant D."/>
            <person name="Shu S."/>
            <person name="Goodstein D."/>
            <person name="Barry K."/>
            <person name="Futrell-Griggs M."/>
            <person name="Abernathy B."/>
            <person name="Du J."/>
            <person name="Tian Z."/>
            <person name="Zhu L."/>
            <person name="Gill N."/>
            <person name="Joshi T."/>
            <person name="Libault M."/>
            <person name="Sethuraman A."/>
            <person name="Zhang X."/>
            <person name="Shinozaki K."/>
            <person name="Nguyen H."/>
            <person name="Wing R."/>
            <person name="Cregan P."/>
            <person name="Specht J."/>
            <person name="Grimwood J."/>
            <person name="Rokhsar D."/>
            <person name="Stacey G."/>
            <person name="Shoemaker R."/>
            <person name="Jackson S."/>
        </authorList>
    </citation>
    <scope>NUCLEOTIDE SEQUENCE</scope>
    <source>
        <tissue evidence="1">Callus</tissue>
    </source>
</reference>
<evidence type="ECO:0000313" key="2">
    <source>
        <dbReference type="EnsemblPlants" id="KRH22968"/>
    </source>
</evidence>
<sequence length="67" mass="8135">MFLVVLIFLRLACSFTFKHYAYCVLLVHVRETISLSHYKIPSTIFFLRHLQCERYQSLAKWQRQKLV</sequence>
<dbReference type="PaxDb" id="3847-GLYMA13G40570.1"/>
<gene>
    <name evidence="1" type="ORF">GLYMA_13G330700</name>
</gene>
<evidence type="ECO:0000313" key="1">
    <source>
        <dbReference type="EMBL" id="KRH22968.1"/>
    </source>
</evidence>
<dbReference type="Gramene" id="KRH22968">
    <property type="protein sequence ID" value="KRH22968"/>
    <property type="gene ID" value="GLYMA_13G330700"/>
</dbReference>
<reference evidence="1 2" key="1">
    <citation type="journal article" date="2010" name="Nature">
        <title>Genome sequence of the palaeopolyploid soybean.</title>
        <authorList>
            <person name="Schmutz J."/>
            <person name="Cannon S.B."/>
            <person name="Schlueter J."/>
            <person name="Ma J."/>
            <person name="Mitros T."/>
            <person name="Nelson W."/>
            <person name="Hyten D.L."/>
            <person name="Song Q."/>
            <person name="Thelen J.J."/>
            <person name="Cheng J."/>
            <person name="Xu D."/>
            <person name="Hellsten U."/>
            <person name="May G.D."/>
            <person name="Yu Y."/>
            <person name="Sakurai T."/>
            <person name="Umezawa T."/>
            <person name="Bhattacharyya M.K."/>
            <person name="Sandhu D."/>
            <person name="Valliyodan B."/>
            <person name="Lindquist E."/>
            <person name="Peto M."/>
            <person name="Grant D."/>
            <person name="Shu S."/>
            <person name="Goodstein D."/>
            <person name="Barry K."/>
            <person name="Futrell-Griggs M."/>
            <person name="Abernathy B."/>
            <person name="Du J."/>
            <person name="Tian Z."/>
            <person name="Zhu L."/>
            <person name="Gill N."/>
            <person name="Joshi T."/>
            <person name="Libault M."/>
            <person name="Sethuraman A."/>
            <person name="Zhang X.-C."/>
            <person name="Shinozaki K."/>
            <person name="Nguyen H.T."/>
            <person name="Wing R.A."/>
            <person name="Cregan P."/>
            <person name="Specht J."/>
            <person name="Grimwood J."/>
            <person name="Rokhsar D."/>
            <person name="Stacey G."/>
            <person name="Shoemaker R.C."/>
            <person name="Jackson S.A."/>
        </authorList>
    </citation>
    <scope>NUCLEOTIDE SEQUENCE</scope>
    <source>
        <strain evidence="2">cv. Williams 82</strain>
        <tissue evidence="1">Callus</tissue>
    </source>
</reference>
<dbReference type="Proteomes" id="UP000008827">
    <property type="component" value="Chromosome 13"/>
</dbReference>
<dbReference type="AlphaFoldDB" id="K7M3A0"/>
<name>K7M3A0_SOYBN</name>
<dbReference type="EnsemblPlants" id="KRH22968">
    <property type="protein sequence ID" value="KRH22968"/>
    <property type="gene ID" value="GLYMA_13G330700"/>
</dbReference>